<dbReference type="InterPro" id="IPR000967">
    <property type="entry name" value="Znf_NFX1"/>
</dbReference>
<dbReference type="Gene3D" id="3.30.1370.50">
    <property type="entry name" value="R3H-like domain"/>
    <property type="match status" value="1"/>
</dbReference>
<dbReference type="EMBL" id="MBFS01001330">
    <property type="protein sequence ID" value="PVV01141.1"/>
    <property type="molecule type" value="Genomic_DNA"/>
</dbReference>
<evidence type="ECO:0000313" key="15">
    <source>
        <dbReference type="Proteomes" id="UP000245609"/>
    </source>
</evidence>
<feature type="region of interest" description="Disordered" evidence="11">
    <location>
        <begin position="1"/>
        <end position="23"/>
    </location>
</feature>
<evidence type="ECO:0000256" key="5">
    <source>
        <dbReference type="ARBA" id="ARBA00022771"/>
    </source>
</evidence>
<dbReference type="InterPro" id="IPR036867">
    <property type="entry name" value="R3H_dom_sf"/>
</dbReference>
<name>A0A2T9Z972_9FUNG</name>
<feature type="region of interest" description="Disordered" evidence="11">
    <location>
        <begin position="44"/>
        <end position="170"/>
    </location>
</feature>
<feature type="compositionally biased region" description="Polar residues" evidence="11">
    <location>
        <begin position="128"/>
        <end position="139"/>
    </location>
</feature>
<dbReference type="PANTHER" id="PTHR12360:SF12">
    <property type="entry name" value="TRANSCRIPTIONAL REPRESSOR NF-X1"/>
    <property type="match status" value="1"/>
</dbReference>
<feature type="domain" description="R3H" evidence="13">
    <location>
        <begin position="934"/>
        <end position="998"/>
    </location>
</feature>
<feature type="region of interest" description="Disordered" evidence="11">
    <location>
        <begin position="215"/>
        <end position="235"/>
    </location>
</feature>
<dbReference type="AlphaFoldDB" id="A0A2T9Z972"/>
<evidence type="ECO:0000259" key="12">
    <source>
        <dbReference type="PROSITE" id="PS50089"/>
    </source>
</evidence>
<dbReference type="SUPFAM" id="SSF82708">
    <property type="entry name" value="R3H domain"/>
    <property type="match status" value="1"/>
</dbReference>
<evidence type="ECO:0000256" key="9">
    <source>
        <dbReference type="ARBA" id="ARBA00023242"/>
    </source>
</evidence>
<sequence>MRTDSLPNSDLKIRNGDNTASNCTAAQDSINHEISDTIQKLEISAENDRNRKNPSRQFINPNKSQQTPKSDINTLNPNSNLESTSSLKQDLEPLDKNTSLSRRNKKLASRNKPRNQSTTTKKTEMDGPSTSKTEIVQNQSKKKNDSFPKRQKNKYNTNKPEVSGLNQEQSRANDVKLLFEKQKTNSVPYKSKNKFSGKLSNNIATIDKSILDKELDPFRDPKSNARPKTKSKTKPRDLVSLLSSNKYECVICYEIIKKQHEIWSCETCYLITHFKCLEKWISSSIQTENHSSDGGVKWRCPACRTKVLSIPDRGTCFCRKHTFPIKFVGDKLPPHCCNDICMRPYHGCNHICEKRCHPGKCPPCRKTETVVDCFCGKKLSIITCNGSSSKPHKLSSCLTICNKKLNCSVHTCKLPCHSGKCPDCGIEQSNSCFCGATEKTDSVHNFEFKESWISLSNHDANTNIPPTITSHLGAFSCSKLCSVPFKCRKHTCSKSCHPHKLNTNHGLPLLDICPFDPKLITTCPCSKKALSQLGIVRLECTDPIPTCKSVCNKILRCSHYCKSICHTGECPPCTESILVDCRCGRKKFESLCSATKDSENQIFCKTVCKQQRNCKKHQCGIACCPGNNLSTIQPSSKNRFKAKPKSQKNNKIKSPEINSNDLALLETQLEQITMLHTCTDKCGRLLKCKKHTCESTCHPGPCAPCSVVYDYPLTCGCGLTTIYPPVACGATLPKCPYQCARVQLCGHFNYVSHDCHPLETNCPPCATLVSKRCHCDKHTIVSNVRCSQNNVYCDNPCGKLLSCGGHYCKRICHPENEPCLSNSNGICKSPCKKTRKCGHFCEEQCHSPSKCDESIPCKEKITIYCRCGSNSRQIYCYEVGFTKLACNSYCEMVKKNNELLDIFSFAGNESDDPHPGYKYLNYSTEMVIFAKNNPEFVKEMEQIAKSFILDTNKWNQWFPPMKLAEQRSFLHSLAPFYLCTSKSIDKEPKRSVCWTKRKLSIELPILPISKVVLNTRECLELGFKMKPEKVRSIISLSSSKPGSIANERYLKLKNVLSGQPGYYNNFEDLGWLDYSLFPEFINVPVSIDVVNTIKLQESEAFLTP</sequence>
<evidence type="ECO:0000256" key="7">
    <source>
        <dbReference type="ARBA" id="ARBA00023015"/>
    </source>
</evidence>
<dbReference type="GO" id="GO:0000977">
    <property type="term" value="F:RNA polymerase II transcription regulatory region sequence-specific DNA binding"/>
    <property type="evidence" value="ECO:0007669"/>
    <property type="project" value="TreeGrafter"/>
</dbReference>
<dbReference type="Proteomes" id="UP000245609">
    <property type="component" value="Unassembled WGS sequence"/>
</dbReference>
<evidence type="ECO:0000256" key="1">
    <source>
        <dbReference type="ARBA" id="ARBA00004123"/>
    </source>
</evidence>
<evidence type="ECO:0000256" key="4">
    <source>
        <dbReference type="ARBA" id="ARBA00022737"/>
    </source>
</evidence>
<keyword evidence="15" id="KW-1185">Reference proteome</keyword>
<comment type="similarity">
    <text evidence="2">Belongs to the NFX1 family.</text>
</comment>
<dbReference type="GO" id="GO:0008270">
    <property type="term" value="F:zinc ion binding"/>
    <property type="evidence" value="ECO:0007669"/>
    <property type="project" value="UniProtKB-KW"/>
</dbReference>
<dbReference type="Pfam" id="PF01422">
    <property type="entry name" value="zf-NF-X1"/>
    <property type="match status" value="6"/>
</dbReference>
<dbReference type="CDD" id="cd06008">
    <property type="entry name" value="NF-X1-zinc-finger"/>
    <property type="match status" value="5"/>
</dbReference>
<reference evidence="14 15" key="1">
    <citation type="journal article" date="2018" name="MBio">
        <title>Comparative Genomics Reveals the Core Gene Toolbox for the Fungus-Insect Symbiosis.</title>
        <authorList>
            <person name="Wang Y."/>
            <person name="Stata M."/>
            <person name="Wang W."/>
            <person name="Stajich J.E."/>
            <person name="White M.M."/>
            <person name="Moncalvo J.M."/>
        </authorList>
    </citation>
    <scope>NUCLEOTIDE SEQUENCE [LARGE SCALE GENOMIC DNA]</scope>
    <source>
        <strain evidence="14 15">SC-DP-2</strain>
    </source>
</reference>
<dbReference type="PROSITE" id="PS51061">
    <property type="entry name" value="R3H"/>
    <property type="match status" value="1"/>
</dbReference>
<keyword evidence="6" id="KW-0862">Zinc</keyword>
<dbReference type="SUPFAM" id="SSF57850">
    <property type="entry name" value="RING/U-box"/>
    <property type="match status" value="1"/>
</dbReference>
<evidence type="ECO:0008006" key="16">
    <source>
        <dbReference type="Google" id="ProtNLM"/>
    </source>
</evidence>
<dbReference type="InterPro" id="IPR001374">
    <property type="entry name" value="R3H_dom"/>
</dbReference>
<evidence type="ECO:0000259" key="13">
    <source>
        <dbReference type="PROSITE" id="PS51061"/>
    </source>
</evidence>
<comment type="subcellular location">
    <subcellularLocation>
        <location evidence="1">Nucleus</location>
    </subcellularLocation>
</comment>
<evidence type="ECO:0000256" key="3">
    <source>
        <dbReference type="ARBA" id="ARBA00022723"/>
    </source>
</evidence>
<comment type="caution">
    <text evidence="14">The sequence shown here is derived from an EMBL/GenBank/DDBJ whole genome shotgun (WGS) entry which is preliminary data.</text>
</comment>
<dbReference type="InterPro" id="IPR001841">
    <property type="entry name" value="Znf_RING"/>
</dbReference>
<accession>A0A2T9Z972</accession>
<keyword evidence="9" id="KW-0539">Nucleus</keyword>
<dbReference type="OrthoDB" id="6512771at2759"/>
<evidence type="ECO:0000256" key="10">
    <source>
        <dbReference type="PROSITE-ProRule" id="PRU00175"/>
    </source>
</evidence>
<keyword evidence="7" id="KW-0805">Transcription regulation</keyword>
<proteinExistence type="inferred from homology"/>
<dbReference type="PANTHER" id="PTHR12360">
    <property type="entry name" value="NUCLEAR TRANSCRIPTION FACTOR, X-BOX BINDING 1 NFX1"/>
    <property type="match status" value="1"/>
</dbReference>
<dbReference type="GO" id="GO:0000981">
    <property type="term" value="F:DNA-binding transcription factor activity, RNA polymerase II-specific"/>
    <property type="evidence" value="ECO:0007669"/>
    <property type="project" value="TreeGrafter"/>
</dbReference>
<evidence type="ECO:0000256" key="2">
    <source>
        <dbReference type="ARBA" id="ARBA00007269"/>
    </source>
</evidence>
<evidence type="ECO:0000256" key="11">
    <source>
        <dbReference type="SAM" id="MobiDB-lite"/>
    </source>
</evidence>
<protein>
    <recommendedName>
        <fullName evidence="16">RING-type domain-containing protein</fullName>
    </recommendedName>
</protein>
<gene>
    <name evidence="14" type="ORF">BB560_004451</name>
</gene>
<feature type="compositionally biased region" description="Polar residues" evidence="11">
    <location>
        <begin position="55"/>
        <end position="88"/>
    </location>
</feature>
<dbReference type="PROSITE" id="PS50089">
    <property type="entry name" value="ZF_RING_2"/>
    <property type="match status" value="1"/>
</dbReference>
<dbReference type="GO" id="GO:0000122">
    <property type="term" value="P:negative regulation of transcription by RNA polymerase II"/>
    <property type="evidence" value="ECO:0007669"/>
    <property type="project" value="TreeGrafter"/>
</dbReference>
<evidence type="ECO:0000256" key="6">
    <source>
        <dbReference type="ARBA" id="ARBA00022833"/>
    </source>
</evidence>
<feature type="domain" description="RING-type" evidence="12">
    <location>
        <begin position="249"/>
        <end position="304"/>
    </location>
</feature>
<evidence type="ECO:0000256" key="8">
    <source>
        <dbReference type="ARBA" id="ARBA00023163"/>
    </source>
</evidence>
<keyword evidence="8" id="KW-0804">Transcription</keyword>
<feature type="compositionally biased region" description="Basic residues" evidence="11">
    <location>
        <begin position="102"/>
        <end position="113"/>
    </location>
</feature>
<dbReference type="Pfam" id="PF01424">
    <property type="entry name" value="R3H"/>
    <property type="match status" value="1"/>
</dbReference>
<keyword evidence="4" id="KW-0677">Repeat</keyword>
<keyword evidence="5 10" id="KW-0863">Zinc-finger</keyword>
<dbReference type="SMART" id="SM00438">
    <property type="entry name" value="ZnF_NFX"/>
    <property type="match status" value="8"/>
</dbReference>
<organism evidence="14 15">
    <name type="scientific">Smittium megazygosporum</name>
    <dbReference type="NCBI Taxonomy" id="133381"/>
    <lineage>
        <taxon>Eukaryota</taxon>
        <taxon>Fungi</taxon>
        <taxon>Fungi incertae sedis</taxon>
        <taxon>Zoopagomycota</taxon>
        <taxon>Kickxellomycotina</taxon>
        <taxon>Harpellomycetes</taxon>
        <taxon>Harpellales</taxon>
        <taxon>Legeriomycetaceae</taxon>
        <taxon>Smittium</taxon>
    </lineage>
</organism>
<evidence type="ECO:0000313" key="14">
    <source>
        <dbReference type="EMBL" id="PVV01141.1"/>
    </source>
</evidence>
<dbReference type="GO" id="GO:0005634">
    <property type="term" value="C:nucleus"/>
    <property type="evidence" value="ECO:0007669"/>
    <property type="project" value="UniProtKB-SubCell"/>
</dbReference>
<dbReference type="InterPro" id="IPR034078">
    <property type="entry name" value="NFX1_fam"/>
</dbReference>
<feature type="compositionally biased region" description="Polar residues" evidence="11">
    <location>
        <begin position="154"/>
        <end position="170"/>
    </location>
</feature>
<keyword evidence="3" id="KW-0479">Metal-binding</keyword>
<dbReference type="STRING" id="133381.A0A2T9Z972"/>